<evidence type="ECO:0000256" key="6">
    <source>
        <dbReference type="ARBA" id="ARBA00022807"/>
    </source>
</evidence>
<feature type="region of interest" description="Disordered" evidence="8">
    <location>
        <begin position="1"/>
        <end position="161"/>
    </location>
</feature>
<dbReference type="Pfam" id="PF00656">
    <property type="entry name" value="Peptidase_C14"/>
    <property type="match status" value="1"/>
</dbReference>
<protein>
    <recommendedName>
        <fullName evidence="3">Metacaspase-1</fullName>
    </recommendedName>
</protein>
<feature type="compositionally biased region" description="Polar residues" evidence="8">
    <location>
        <begin position="126"/>
        <end position="137"/>
    </location>
</feature>
<evidence type="ECO:0000256" key="5">
    <source>
        <dbReference type="ARBA" id="ARBA00022703"/>
    </source>
</evidence>
<dbReference type="Gene3D" id="3.40.50.12660">
    <property type="match status" value="2"/>
</dbReference>
<evidence type="ECO:0000256" key="7">
    <source>
        <dbReference type="ARBA" id="ARBA00023145"/>
    </source>
</evidence>
<feature type="compositionally biased region" description="Polar residues" evidence="8">
    <location>
        <begin position="104"/>
        <end position="113"/>
    </location>
</feature>
<gene>
    <name evidence="10" type="primary">MCA1_1</name>
    <name evidence="10" type="ORF">Cantr_06473</name>
</gene>
<comment type="function">
    <text evidence="1">Involved in cell death (apoptosis).</text>
</comment>
<dbReference type="GO" id="GO:0004197">
    <property type="term" value="F:cysteine-type endopeptidase activity"/>
    <property type="evidence" value="ECO:0007669"/>
    <property type="project" value="InterPro"/>
</dbReference>
<dbReference type="GO" id="GO:0006915">
    <property type="term" value="P:apoptotic process"/>
    <property type="evidence" value="ECO:0007669"/>
    <property type="project" value="UniProtKB-KW"/>
</dbReference>
<dbReference type="OrthoDB" id="3223806at2759"/>
<sequence>MFPGQGRHSYNGQQANQGYNNQGYDNQGYNSQGYNNQGYNRPSGPPPDQYGSSQGQYNRPSGPPPGQYGSYQGQYNRPSGPPPDLYGSSQGQYNRPSGPPPGQNLYNSSQGQYNRPSRPPPSNNSGGTSRENYTGEQQDYGHQHGNGNYSRPPQQSQSFGVDNYNYSYSQCSGRKKALLVGINYIGTKNELRGCINDVNNVERFLLNNGFSTDNIVKLTDDQRVQRAIPTRQNILDAIQWLVKDARPNDSLFFHYSGHGGQTEDQPDENGQYDEDDGYDEVIYPLDFETNGFIIDDLLHTMMVKALPQGCRLTALFDSCHSGSVLDLPYMYSTKGVLKEPNVMKECGEGLLQSAMAYASGNKSAMFSGLGGAVKSFMNKGKAEKANEYSKQTNTSPADVISLSGCKDDQTSADAKEGGVATGAMSYAFLTVMGQNPNQSYLSLLQNTRDVLQAKYSQKPQLSASHPIDVNLQFII</sequence>
<dbReference type="GO" id="GO:0005737">
    <property type="term" value="C:cytoplasm"/>
    <property type="evidence" value="ECO:0007669"/>
    <property type="project" value="TreeGrafter"/>
</dbReference>
<keyword evidence="4" id="KW-0645">Protease</keyword>
<evidence type="ECO:0000259" key="9">
    <source>
        <dbReference type="Pfam" id="PF00656"/>
    </source>
</evidence>
<evidence type="ECO:0000256" key="3">
    <source>
        <dbReference type="ARBA" id="ARBA00016994"/>
    </source>
</evidence>
<comment type="caution">
    <text evidence="10">The sequence shown here is derived from an EMBL/GenBank/DDBJ whole genome shotgun (WGS) entry which is preliminary data.</text>
</comment>
<dbReference type="InterPro" id="IPR029030">
    <property type="entry name" value="Caspase-like_dom_sf"/>
</dbReference>
<dbReference type="Proteomes" id="UP000253472">
    <property type="component" value="Unassembled WGS sequence"/>
</dbReference>
<keyword evidence="7" id="KW-0865">Zymogen</keyword>
<reference evidence="10 11" key="1">
    <citation type="submission" date="2018-06" db="EMBL/GenBank/DDBJ databases">
        <title>Whole genome sequencing of Candida tropicalis (genome annotated by CSBL at Korea University).</title>
        <authorList>
            <person name="Ahn J."/>
        </authorList>
    </citation>
    <scope>NUCLEOTIDE SEQUENCE [LARGE SCALE GENOMIC DNA]</scope>
    <source>
        <strain evidence="10 11">ATCC 20962</strain>
    </source>
</reference>
<dbReference type="InterPro" id="IPR050452">
    <property type="entry name" value="Metacaspase"/>
</dbReference>
<feature type="region of interest" description="Disordered" evidence="8">
    <location>
        <begin position="255"/>
        <end position="274"/>
    </location>
</feature>
<keyword evidence="6" id="KW-0788">Thiol protease</keyword>
<accession>A0A367XWL6</accession>
<dbReference type="InterPro" id="IPR011600">
    <property type="entry name" value="Pept_C14_caspase"/>
</dbReference>
<evidence type="ECO:0000256" key="1">
    <source>
        <dbReference type="ARBA" id="ARBA00003621"/>
    </source>
</evidence>
<feature type="compositionally biased region" description="Low complexity" evidence="8">
    <location>
        <begin position="10"/>
        <end position="40"/>
    </location>
</feature>
<dbReference type="EMBL" id="QLNQ01000028">
    <property type="protein sequence ID" value="RCK58008.1"/>
    <property type="molecule type" value="Genomic_DNA"/>
</dbReference>
<comment type="similarity">
    <text evidence="2">Belongs to the peptidase C14B family.</text>
</comment>
<dbReference type="AlphaFoldDB" id="A0A367XWL6"/>
<keyword evidence="5" id="KW-0053">Apoptosis</keyword>
<evidence type="ECO:0000256" key="4">
    <source>
        <dbReference type="ARBA" id="ARBA00022670"/>
    </source>
</evidence>
<feature type="compositionally biased region" description="Polar residues" evidence="8">
    <location>
        <begin position="145"/>
        <end position="161"/>
    </location>
</feature>
<evidence type="ECO:0000313" key="10">
    <source>
        <dbReference type="EMBL" id="RCK58008.1"/>
    </source>
</evidence>
<dbReference type="STRING" id="5486.A0A367XWL6"/>
<dbReference type="GO" id="GO:0006508">
    <property type="term" value="P:proteolysis"/>
    <property type="evidence" value="ECO:0007669"/>
    <property type="project" value="UniProtKB-KW"/>
</dbReference>
<evidence type="ECO:0000256" key="8">
    <source>
        <dbReference type="SAM" id="MobiDB-lite"/>
    </source>
</evidence>
<feature type="domain" description="Peptidase C14 caspase" evidence="9">
    <location>
        <begin position="174"/>
        <end position="465"/>
    </location>
</feature>
<feature type="compositionally biased region" description="Polar residues" evidence="8">
    <location>
        <begin position="50"/>
        <end position="59"/>
    </location>
</feature>
<keyword evidence="11" id="KW-1185">Reference proteome</keyword>
<name>A0A367XWL6_9ASCO</name>
<proteinExistence type="inferred from homology"/>
<dbReference type="SUPFAM" id="SSF52129">
    <property type="entry name" value="Caspase-like"/>
    <property type="match status" value="1"/>
</dbReference>
<dbReference type="PANTHER" id="PTHR48104:SF30">
    <property type="entry name" value="METACASPASE-1"/>
    <property type="match status" value="1"/>
</dbReference>
<feature type="compositionally biased region" description="Acidic residues" evidence="8">
    <location>
        <begin position="264"/>
        <end position="274"/>
    </location>
</feature>
<evidence type="ECO:0000256" key="2">
    <source>
        <dbReference type="ARBA" id="ARBA00009005"/>
    </source>
</evidence>
<organism evidence="10 11">
    <name type="scientific">Candida viswanathii</name>
    <dbReference type="NCBI Taxonomy" id="5486"/>
    <lineage>
        <taxon>Eukaryota</taxon>
        <taxon>Fungi</taxon>
        <taxon>Dikarya</taxon>
        <taxon>Ascomycota</taxon>
        <taxon>Saccharomycotina</taxon>
        <taxon>Pichiomycetes</taxon>
        <taxon>Debaryomycetaceae</taxon>
        <taxon>Candida/Lodderomyces clade</taxon>
        <taxon>Candida</taxon>
    </lineage>
</organism>
<evidence type="ECO:0000313" key="11">
    <source>
        <dbReference type="Proteomes" id="UP000253472"/>
    </source>
</evidence>
<dbReference type="PANTHER" id="PTHR48104">
    <property type="entry name" value="METACASPASE-4"/>
    <property type="match status" value="1"/>
</dbReference>
<keyword evidence="6" id="KW-0378">Hydrolase</keyword>